<dbReference type="Pfam" id="PF20680">
    <property type="entry name" value="DUF6817"/>
    <property type="match status" value="1"/>
</dbReference>
<proteinExistence type="predicted"/>
<gene>
    <name evidence="2" type="ORF">GCM10009681_25570</name>
</gene>
<dbReference type="Proteomes" id="UP001500655">
    <property type="component" value="Unassembled WGS sequence"/>
</dbReference>
<name>A0ABN2KDA8_9ACTN</name>
<dbReference type="RefSeq" id="WP_344080624.1">
    <property type="nucleotide sequence ID" value="NZ_BAAALS010000010.1"/>
</dbReference>
<sequence>MSVDRRARVVEFLRSRGADTIRLHHRTLLAHLTGTEKILREWDAPEPLVTAGLVHAAYGTDGLVSPLVPIDERQMLRDLVGETAEKIVYTYGCCDRQFVYPQLSDAESVRWRDRFTGEMWTVEGGELRQFMELTWANALEAAAGETDADWDSVRVLFAMTSHLVSSSAANTADTTLGRLT</sequence>
<comment type="caution">
    <text evidence="2">The sequence shown here is derived from an EMBL/GenBank/DDBJ whole genome shotgun (WGS) entry which is preliminary data.</text>
</comment>
<feature type="domain" description="DUF6817" evidence="1">
    <location>
        <begin position="12"/>
        <end position="96"/>
    </location>
</feature>
<reference evidence="2 3" key="1">
    <citation type="journal article" date="2019" name="Int. J. Syst. Evol. Microbiol.">
        <title>The Global Catalogue of Microorganisms (GCM) 10K type strain sequencing project: providing services to taxonomists for standard genome sequencing and annotation.</title>
        <authorList>
            <consortium name="The Broad Institute Genomics Platform"/>
            <consortium name="The Broad Institute Genome Sequencing Center for Infectious Disease"/>
            <person name="Wu L."/>
            <person name="Ma J."/>
        </authorList>
    </citation>
    <scope>NUCLEOTIDE SEQUENCE [LARGE SCALE GENOMIC DNA]</scope>
    <source>
        <strain evidence="2 3">JCM 13249</strain>
    </source>
</reference>
<dbReference type="InterPro" id="IPR049202">
    <property type="entry name" value="DUF6817"/>
</dbReference>
<keyword evidence="3" id="KW-1185">Reference proteome</keyword>
<evidence type="ECO:0000259" key="1">
    <source>
        <dbReference type="Pfam" id="PF20680"/>
    </source>
</evidence>
<dbReference type="EMBL" id="BAAALS010000010">
    <property type="protein sequence ID" value="GAA1753464.1"/>
    <property type="molecule type" value="Genomic_DNA"/>
</dbReference>
<accession>A0ABN2KDA8</accession>
<evidence type="ECO:0000313" key="3">
    <source>
        <dbReference type="Proteomes" id="UP001500655"/>
    </source>
</evidence>
<dbReference type="PANTHER" id="PTHR37391">
    <property type="entry name" value="E3 UBIQUITIN-PROTEIN LIGASE"/>
    <property type="match status" value="1"/>
</dbReference>
<protein>
    <recommendedName>
        <fullName evidence="1">DUF6817 domain-containing protein</fullName>
    </recommendedName>
</protein>
<dbReference type="PANTHER" id="PTHR37391:SF2">
    <property type="entry name" value="E3 UBIQUITIN-PROTEIN LIGASE"/>
    <property type="match status" value="1"/>
</dbReference>
<organism evidence="2 3">
    <name type="scientific">Luedemannella helvata</name>
    <dbReference type="NCBI Taxonomy" id="349315"/>
    <lineage>
        <taxon>Bacteria</taxon>
        <taxon>Bacillati</taxon>
        <taxon>Actinomycetota</taxon>
        <taxon>Actinomycetes</taxon>
        <taxon>Micromonosporales</taxon>
        <taxon>Micromonosporaceae</taxon>
        <taxon>Luedemannella</taxon>
    </lineage>
</organism>
<evidence type="ECO:0000313" key="2">
    <source>
        <dbReference type="EMBL" id="GAA1753464.1"/>
    </source>
</evidence>